<dbReference type="SUPFAM" id="SSF56300">
    <property type="entry name" value="Metallo-dependent phosphatases"/>
    <property type="match status" value="1"/>
</dbReference>
<proteinExistence type="predicted"/>
<evidence type="ECO:0000259" key="3">
    <source>
        <dbReference type="Pfam" id="PF00149"/>
    </source>
</evidence>
<keyword evidence="1" id="KW-0732">Signal</keyword>
<dbReference type="Gene3D" id="3.60.21.10">
    <property type="match status" value="1"/>
</dbReference>
<dbReference type="PANTHER" id="PTHR22953:SF153">
    <property type="entry name" value="PURPLE ACID PHOSPHATASE"/>
    <property type="match status" value="1"/>
</dbReference>
<dbReference type="PANTHER" id="PTHR22953">
    <property type="entry name" value="ACID PHOSPHATASE RELATED"/>
    <property type="match status" value="1"/>
</dbReference>
<keyword evidence="5" id="KW-1185">Reference proteome</keyword>
<organism evidence="4 5">
    <name type="scientific">Euplotes crassus</name>
    <dbReference type="NCBI Taxonomy" id="5936"/>
    <lineage>
        <taxon>Eukaryota</taxon>
        <taxon>Sar</taxon>
        <taxon>Alveolata</taxon>
        <taxon>Ciliophora</taxon>
        <taxon>Intramacronucleata</taxon>
        <taxon>Spirotrichea</taxon>
        <taxon>Hypotrichia</taxon>
        <taxon>Euplotida</taxon>
        <taxon>Euplotidae</taxon>
        <taxon>Moneuplotes</taxon>
    </lineage>
</organism>
<reference evidence="4" key="1">
    <citation type="submission" date="2023-07" db="EMBL/GenBank/DDBJ databases">
        <authorList>
            <consortium name="AG Swart"/>
            <person name="Singh M."/>
            <person name="Singh A."/>
            <person name="Seah K."/>
            <person name="Emmerich C."/>
        </authorList>
    </citation>
    <scope>NUCLEOTIDE SEQUENCE</scope>
    <source>
        <strain evidence="4">DP1</strain>
    </source>
</reference>
<keyword evidence="2" id="KW-0472">Membrane</keyword>
<evidence type="ECO:0000256" key="2">
    <source>
        <dbReference type="SAM" id="Phobius"/>
    </source>
</evidence>
<keyword evidence="2" id="KW-0812">Transmembrane</keyword>
<dbReference type="InterPro" id="IPR039331">
    <property type="entry name" value="PAPs-like"/>
</dbReference>
<dbReference type="Proteomes" id="UP001295684">
    <property type="component" value="Unassembled WGS sequence"/>
</dbReference>
<dbReference type="Pfam" id="PF00149">
    <property type="entry name" value="Metallophos"/>
    <property type="match status" value="1"/>
</dbReference>
<feature type="transmembrane region" description="Helical" evidence="2">
    <location>
        <begin position="179"/>
        <end position="200"/>
    </location>
</feature>
<dbReference type="InterPro" id="IPR004843">
    <property type="entry name" value="Calcineurin-like_PHP"/>
</dbReference>
<gene>
    <name evidence="4" type="ORF">ECRASSUSDP1_LOCUS28296</name>
</gene>
<name>A0AAD1Y8V5_EUPCR</name>
<keyword evidence="2" id="KW-1133">Transmembrane helix</keyword>
<feature type="transmembrane region" description="Helical" evidence="2">
    <location>
        <begin position="113"/>
        <end position="136"/>
    </location>
</feature>
<dbReference type="GO" id="GO:0003993">
    <property type="term" value="F:acid phosphatase activity"/>
    <property type="evidence" value="ECO:0007669"/>
    <property type="project" value="InterPro"/>
</dbReference>
<evidence type="ECO:0000256" key="1">
    <source>
        <dbReference type="ARBA" id="ARBA00022729"/>
    </source>
</evidence>
<feature type="transmembrane region" description="Helical" evidence="2">
    <location>
        <begin position="142"/>
        <end position="167"/>
    </location>
</feature>
<protein>
    <recommendedName>
        <fullName evidence="3">Calcineurin-like phosphoesterase domain-containing protein</fullName>
    </recommendedName>
</protein>
<feature type="transmembrane region" description="Helical" evidence="2">
    <location>
        <begin position="20"/>
        <end position="45"/>
    </location>
</feature>
<evidence type="ECO:0000313" key="4">
    <source>
        <dbReference type="EMBL" id="CAI2386673.1"/>
    </source>
</evidence>
<dbReference type="EMBL" id="CAMPGE010029199">
    <property type="protein sequence ID" value="CAI2386673.1"/>
    <property type="molecule type" value="Genomic_DNA"/>
</dbReference>
<accession>A0AAD1Y8V5</accession>
<dbReference type="InterPro" id="IPR029052">
    <property type="entry name" value="Metallo-depent_PP-like"/>
</dbReference>
<comment type="caution">
    <text evidence="4">The sequence shown here is derived from an EMBL/GenBank/DDBJ whole genome shotgun (WGS) entry which is preliminary data.</text>
</comment>
<evidence type="ECO:0000313" key="5">
    <source>
        <dbReference type="Proteomes" id="UP001295684"/>
    </source>
</evidence>
<sequence length="659" mass="75178">MSSALLRYLSQNYTYGAKFGILALLAVSSLVVSLLAIVFVLSLALKFMTKGSSEIEEESSQKRTSQSERGEEDIAPVKYSSLNNEEETIQDVSYVDPQKKNICKRKCICAAKWIMLILEVIIVVLLVLFASLLAAFNLFSSYLLAAVITWSLLMSFILFLWYLYNWVIGNYGKIYFSKARYVLIPAILLFCAIYASFIFWSGACLCILNDTLPGIQSGEYLFHTAFMRYYHSETCPVGDKPCLVYATLPENADQSVFINFHINADSCENRKCSPVLEYREYSSNSWQSIVPIQGEYESPPSEYSQRYIFTALLKDLSPKTLYEFRIQEPTWDEDSEQNVMYSYKTFDPENLKIVQGGDSGNTKEAIEMNQNSLKNINPDLVMIGGDIAYDNNIATCYQTWDYLLKNLLLQKFDEETNTHRVIPIIFATGNHDLGVDSYNNAIIPHNKHAPVFKHYFPQNTYEGKVPNIYQRKSYFSHKISDRILIITADMAYETKIEGEQAEWMEKILSEFENPINSGLPSFFKGSKIKLAQYHGPIYTSIKQGSQHDEEVIEKGLKYFTPLFDKYNVKIAFENHSHSFKRSKPIKNGVIDEEGTYYLGEGSWGVSKLGKVIIPQNTDLHETTSQGFSIWGLKIDSTNTIKATAYDTDYSIIDQLEIDI</sequence>
<dbReference type="GO" id="GO:0046872">
    <property type="term" value="F:metal ion binding"/>
    <property type="evidence" value="ECO:0007669"/>
    <property type="project" value="InterPro"/>
</dbReference>
<dbReference type="AlphaFoldDB" id="A0AAD1Y8V5"/>
<feature type="domain" description="Calcineurin-like phosphoesterase" evidence="3">
    <location>
        <begin position="357"/>
        <end position="578"/>
    </location>
</feature>